<dbReference type="OrthoDB" id="3928741at2"/>
<dbReference type="RefSeq" id="WP_143784449.1">
    <property type="nucleotide sequence ID" value="NZ_CP041616.1"/>
</dbReference>
<dbReference type="Proteomes" id="UP000315395">
    <property type="component" value="Chromosome"/>
</dbReference>
<proteinExistence type="predicted"/>
<accession>A0A516GE07</accession>
<sequence length="419" mass="44849">MESTELARRRAREAHLSGTTPAQPGRTDIQASWRRVSAAGVDPHGHADIPPLTESEVHHRRSTTGLEGLLALLESSLEAVVDAGHLLVVSDAEGRVLWRRGRPPVRRMADDLGFVAGSAWTEGNVGTNAIGTALVLGEPVQIQGSEHFVESHARWGCSAAPLRDPWTGQLLGVVDISGPRTATHPVLVSTVALAARLAELELLERHRQALDELRTASAHLLGGIDGPAAVIDPSGHVAASSGLVGHQIVSLPDNPQPGRLHLPGLGDVLLDPLPGGWLLRRDHEEAPATRAVLDLTAEPMIEVYAGSARWTRRLTPRHAELLVALVRVGQVGLRATELADAVFADPGRVVTIRAEMCRLRKTLGSLILARPYRLAPSVQVQTQWPLAPAVLLPGSSAPVVYATRRWLAQESGSARPRQT</sequence>
<reference evidence="3 4" key="1">
    <citation type="submission" date="2019-07" db="EMBL/GenBank/DDBJ databases">
        <title>complete genome sequencing of Ornithinimicrobium sp. H23M54.</title>
        <authorList>
            <person name="Bae J.-W."/>
            <person name="Lee S.-Y."/>
        </authorList>
    </citation>
    <scope>NUCLEOTIDE SEQUENCE [LARGE SCALE GENOMIC DNA]</scope>
    <source>
        <strain evidence="3 4">H23M54</strain>
    </source>
</reference>
<dbReference type="KEGG" id="orz:FNH13_16445"/>
<dbReference type="InterPro" id="IPR029016">
    <property type="entry name" value="GAF-like_dom_sf"/>
</dbReference>
<feature type="region of interest" description="Disordered" evidence="1">
    <location>
        <begin position="1"/>
        <end position="30"/>
    </location>
</feature>
<dbReference type="AlphaFoldDB" id="A0A516GE07"/>
<evidence type="ECO:0000259" key="2">
    <source>
        <dbReference type="Pfam" id="PF01590"/>
    </source>
</evidence>
<organism evidence="3 4">
    <name type="scientific">Ornithinimicrobium ciconiae</name>
    <dbReference type="NCBI Taxonomy" id="2594265"/>
    <lineage>
        <taxon>Bacteria</taxon>
        <taxon>Bacillati</taxon>
        <taxon>Actinomycetota</taxon>
        <taxon>Actinomycetes</taxon>
        <taxon>Micrococcales</taxon>
        <taxon>Ornithinimicrobiaceae</taxon>
        <taxon>Ornithinimicrobium</taxon>
    </lineage>
</organism>
<dbReference type="InterPro" id="IPR003018">
    <property type="entry name" value="GAF"/>
</dbReference>
<keyword evidence="4" id="KW-1185">Reference proteome</keyword>
<evidence type="ECO:0000313" key="4">
    <source>
        <dbReference type="Proteomes" id="UP000315395"/>
    </source>
</evidence>
<dbReference type="Gene3D" id="3.30.450.40">
    <property type="match status" value="1"/>
</dbReference>
<dbReference type="Pfam" id="PF01590">
    <property type="entry name" value="GAF"/>
    <property type="match status" value="1"/>
</dbReference>
<gene>
    <name evidence="3" type="ORF">FNH13_16445</name>
</gene>
<evidence type="ECO:0000313" key="3">
    <source>
        <dbReference type="EMBL" id="QDO89728.1"/>
    </source>
</evidence>
<feature type="domain" description="GAF" evidence="2">
    <location>
        <begin position="96"/>
        <end position="199"/>
    </location>
</feature>
<evidence type="ECO:0000256" key="1">
    <source>
        <dbReference type="SAM" id="MobiDB-lite"/>
    </source>
</evidence>
<dbReference type="EMBL" id="CP041616">
    <property type="protein sequence ID" value="QDO89728.1"/>
    <property type="molecule type" value="Genomic_DNA"/>
</dbReference>
<protein>
    <submittedName>
        <fullName evidence="3">GAF domain-containing protein</fullName>
    </submittedName>
</protein>
<name>A0A516GE07_9MICO</name>